<evidence type="ECO:0000313" key="2">
    <source>
        <dbReference type="EMBL" id="ESN98556.1"/>
    </source>
</evidence>
<proteinExistence type="predicted"/>
<dbReference type="Proteomes" id="UP000015101">
    <property type="component" value="Unassembled WGS sequence"/>
</dbReference>
<reference evidence="4" key="1">
    <citation type="submission" date="2012-12" db="EMBL/GenBank/DDBJ databases">
        <authorList>
            <person name="Hellsten U."/>
            <person name="Grimwood J."/>
            <person name="Chapman J.A."/>
            <person name="Shapiro H."/>
            <person name="Aerts A."/>
            <person name="Otillar R.P."/>
            <person name="Terry A.Y."/>
            <person name="Boore J.L."/>
            <person name="Simakov O."/>
            <person name="Marletaz F."/>
            <person name="Cho S.-J."/>
            <person name="Edsinger-Gonzales E."/>
            <person name="Havlak P."/>
            <person name="Kuo D.-H."/>
            <person name="Larsson T."/>
            <person name="Lv J."/>
            <person name="Arendt D."/>
            <person name="Savage R."/>
            <person name="Osoegawa K."/>
            <person name="de Jong P."/>
            <person name="Lindberg D.R."/>
            <person name="Seaver E.C."/>
            <person name="Weisblat D.A."/>
            <person name="Putnam N.H."/>
            <person name="Grigoriev I.V."/>
            <person name="Rokhsar D.S."/>
        </authorList>
    </citation>
    <scope>NUCLEOTIDE SEQUENCE</scope>
</reference>
<accession>T1FB59</accession>
<evidence type="ECO:0000313" key="4">
    <source>
        <dbReference type="Proteomes" id="UP000015101"/>
    </source>
</evidence>
<feature type="region of interest" description="Disordered" evidence="1">
    <location>
        <begin position="275"/>
        <end position="371"/>
    </location>
</feature>
<organism evidence="3 4">
    <name type="scientific">Helobdella robusta</name>
    <name type="common">Californian leech</name>
    <dbReference type="NCBI Taxonomy" id="6412"/>
    <lineage>
        <taxon>Eukaryota</taxon>
        <taxon>Metazoa</taxon>
        <taxon>Spiralia</taxon>
        <taxon>Lophotrochozoa</taxon>
        <taxon>Annelida</taxon>
        <taxon>Clitellata</taxon>
        <taxon>Hirudinea</taxon>
        <taxon>Rhynchobdellida</taxon>
        <taxon>Glossiphoniidae</taxon>
        <taxon>Helobdella</taxon>
    </lineage>
</organism>
<feature type="compositionally biased region" description="Basic and acidic residues" evidence="1">
    <location>
        <begin position="357"/>
        <end position="367"/>
    </location>
</feature>
<dbReference type="AlphaFoldDB" id="T1FB59"/>
<dbReference type="EnsemblMetazoa" id="HelroT177035">
    <property type="protein sequence ID" value="HelroP177035"/>
    <property type="gene ID" value="HelroG177035"/>
</dbReference>
<dbReference type="InParanoid" id="T1FB59"/>
<dbReference type="KEGG" id="hro:HELRODRAFT_177035"/>
<gene>
    <name evidence="3" type="primary">20206058</name>
    <name evidence="2" type="ORF">HELRODRAFT_177035</name>
</gene>
<dbReference type="RefSeq" id="XP_009023493.1">
    <property type="nucleotide sequence ID" value="XM_009025245.1"/>
</dbReference>
<dbReference type="HOGENOM" id="CLU_683864_0_0_1"/>
<protein>
    <submittedName>
        <fullName evidence="2 3">Uncharacterized protein</fullName>
    </submittedName>
</protein>
<keyword evidence="4" id="KW-1185">Reference proteome</keyword>
<reference evidence="3" key="3">
    <citation type="submission" date="2015-06" db="UniProtKB">
        <authorList>
            <consortium name="EnsemblMetazoa"/>
        </authorList>
    </citation>
    <scope>IDENTIFICATION</scope>
</reference>
<dbReference type="EMBL" id="AMQM01005916">
    <property type="status" value="NOT_ANNOTATED_CDS"/>
    <property type="molecule type" value="Genomic_DNA"/>
</dbReference>
<feature type="compositionally biased region" description="Low complexity" evidence="1">
    <location>
        <begin position="307"/>
        <end position="331"/>
    </location>
</feature>
<reference evidence="2 4" key="2">
    <citation type="journal article" date="2013" name="Nature">
        <title>Insights into bilaterian evolution from three spiralian genomes.</title>
        <authorList>
            <person name="Simakov O."/>
            <person name="Marletaz F."/>
            <person name="Cho S.J."/>
            <person name="Edsinger-Gonzales E."/>
            <person name="Havlak P."/>
            <person name="Hellsten U."/>
            <person name="Kuo D.H."/>
            <person name="Larsson T."/>
            <person name="Lv J."/>
            <person name="Arendt D."/>
            <person name="Savage R."/>
            <person name="Osoegawa K."/>
            <person name="de Jong P."/>
            <person name="Grimwood J."/>
            <person name="Chapman J.A."/>
            <person name="Shapiro H."/>
            <person name="Aerts A."/>
            <person name="Otillar R.P."/>
            <person name="Terry A.Y."/>
            <person name="Boore J.L."/>
            <person name="Grigoriev I.V."/>
            <person name="Lindberg D.R."/>
            <person name="Seaver E.C."/>
            <person name="Weisblat D.A."/>
            <person name="Putnam N.H."/>
            <person name="Rokhsar D.S."/>
        </authorList>
    </citation>
    <scope>NUCLEOTIDE SEQUENCE</scope>
</reference>
<feature type="compositionally biased region" description="Acidic residues" evidence="1">
    <location>
        <begin position="285"/>
        <end position="306"/>
    </location>
</feature>
<sequence length="403" mass="43323">MSNNQEIDNNEARQKEGGVLVEPPRVHNGEPAHHSGEKVLQLSILPEDQTSYYPLPRGYYLCYVDQPTDNYQEIYLTPTSELMLPAPLITPTSADFFSTSFDSTADDSYILASEDVFISTAAEVTSMASTAEDSLATSNAENSLIASAAVQDNVENVTATAAITPSDKTESADGRDGNDLKNDVATKLEATTAEEAAVEAAAMNEKQEITTTPGLLIEKKNVEMTKNIRKKYEELCNQLDLKADDDNVCLFMYHQQQSTTAEAILSSSSAVNVNLDEVESSSSSESDDDSSESYSSDSDDSDDDSSEFCSSESSGSEFGSSEFGCFESSGSGDDDGDAANNGCPVADGGAADDVPNDGEKDEKKYEEKDEEDYIVVEIDDCSAEDNDVLSITPSSHNSRCLVM</sequence>
<evidence type="ECO:0000256" key="1">
    <source>
        <dbReference type="SAM" id="MobiDB-lite"/>
    </source>
</evidence>
<dbReference type="CTD" id="20206058"/>
<name>T1FB59_HELRO</name>
<evidence type="ECO:0000313" key="3">
    <source>
        <dbReference type="EnsemblMetazoa" id="HelroP177035"/>
    </source>
</evidence>
<dbReference type="EMBL" id="KB097144">
    <property type="protein sequence ID" value="ESN98556.1"/>
    <property type="molecule type" value="Genomic_DNA"/>
</dbReference>
<dbReference type="GeneID" id="20206058"/>
<feature type="compositionally biased region" description="Basic and acidic residues" evidence="1">
    <location>
        <begin position="24"/>
        <end position="37"/>
    </location>
</feature>
<feature type="region of interest" description="Disordered" evidence="1">
    <location>
        <begin position="1"/>
        <end position="41"/>
    </location>
</feature>